<evidence type="ECO:0000313" key="2">
    <source>
        <dbReference type="EMBL" id="TYG68507.1"/>
    </source>
</evidence>
<dbReference type="AlphaFoldDB" id="A0A5D2CG29"/>
<dbReference type="Proteomes" id="UP000323506">
    <property type="component" value="Chromosome D05"/>
</dbReference>
<gene>
    <name evidence="2" type="ORF">ES288_D05G158400v1</name>
</gene>
<evidence type="ECO:0000256" key="1">
    <source>
        <dbReference type="SAM" id="Phobius"/>
    </source>
</evidence>
<organism evidence="2 3">
    <name type="scientific">Gossypium darwinii</name>
    <name type="common">Darwin's cotton</name>
    <name type="synonym">Gossypium barbadense var. darwinii</name>
    <dbReference type="NCBI Taxonomy" id="34276"/>
    <lineage>
        <taxon>Eukaryota</taxon>
        <taxon>Viridiplantae</taxon>
        <taxon>Streptophyta</taxon>
        <taxon>Embryophyta</taxon>
        <taxon>Tracheophyta</taxon>
        <taxon>Spermatophyta</taxon>
        <taxon>Magnoliopsida</taxon>
        <taxon>eudicotyledons</taxon>
        <taxon>Gunneridae</taxon>
        <taxon>Pentapetalae</taxon>
        <taxon>rosids</taxon>
        <taxon>malvids</taxon>
        <taxon>Malvales</taxon>
        <taxon>Malvaceae</taxon>
        <taxon>Malvoideae</taxon>
        <taxon>Gossypium</taxon>
    </lineage>
</organism>
<proteinExistence type="predicted"/>
<feature type="transmembrane region" description="Helical" evidence="1">
    <location>
        <begin position="7"/>
        <end position="31"/>
    </location>
</feature>
<evidence type="ECO:0000313" key="3">
    <source>
        <dbReference type="Proteomes" id="UP000323506"/>
    </source>
</evidence>
<keyword evidence="1" id="KW-1133">Transmembrane helix</keyword>
<keyword evidence="3" id="KW-1185">Reference proteome</keyword>
<name>A0A5D2CG29_GOSDA</name>
<protein>
    <submittedName>
        <fullName evidence="2">Uncharacterized protein</fullName>
    </submittedName>
</protein>
<sequence length="97" mass="11347">MHSFHELFACLCVQLCLHFLGVLFYNTVIYWCITPITYCKLYIYMGFLKFDAPYNLPQCLFHTAAWGVELDFSEETKITVIWLPQLPPSQHTVRGPI</sequence>
<keyword evidence="1" id="KW-0812">Transmembrane</keyword>
<reference evidence="2 3" key="1">
    <citation type="submission" date="2019-06" db="EMBL/GenBank/DDBJ databases">
        <title>WGS assembly of Gossypium darwinii.</title>
        <authorList>
            <person name="Chen Z.J."/>
            <person name="Sreedasyam A."/>
            <person name="Ando A."/>
            <person name="Song Q."/>
            <person name="De L."/>
            <person name="Hulse-Kemp A."/>
            <person name="Ding M."/>
            <person name="Ye W."/>
            <person name="Kirkbride R."/>
            <person name="Jenkins J."/>
            <person name="Plott C."/>
            <person name="Lovell J."/>
            <person name="Lin Y.-M."/>
            <person name="Vaughn R."/>
            <person name="Liu B."/>
            <person name="Li W."/>
            <person name="Simpson S."/>
            <person name="Scheffler B."/>
            <person name="Saski C."/>
            <person name="Grover C."/>
            <person name="Hu G."/>
            <person name="Conover J."/>
            <person name="Carlson J."/>
            <person name="Shu S."/>
            <person name="Boston L."/>
            <person name="Williams M."/>
            <person name="Peterson D."/>
            <person name="Mcgee K."/>
            <person name="Jones D."/>
            <person name="Wendel J."/>
            <person name="Stelly D."/>
            <person name="Grimwood J."/>
            <person name="Schmutz J."/>
        </authorList>
    </citation>
    <scope>NUCLEOTIDE SEQUENCE [LARGE SCALE GENOMIC DNA]</scope>
    <source>
        <strain evidence="2">1808015.09</strain>
    </source>
</reference>
<keyword evidence="1" id="KW-0472">Membrane</keyword>
<dbReference type="EMBL" id="CM017705">
    <property type="protein sequence ID" value="TYG68507.1"/>
    <property type="molecule type" value="Genomic_DNA"/>
</dbReference>
<accession>A0A5D2CG29</accession>